<dbReference type="RefSeq" id="WP_188652674.1">
    <property type="nucleotide sequence ID" value="NZ_BMIN01000005.1"/>
</dbReference>
<gene>
    <name evidence="13" type="primary">psd</name>
    <name evidence="13" type="ORF">GCM10011389_16610</name>
</gene>
<evidence type="ECO:0000256" key="11">
    <source>
        <dbReference type="ARBA" id="ARBA00023317"/>
    </source>
</evidence>
<keyword evidence="6" id="KW-0443">Lipid metabolism</keyword>
<keyword evidence="9" id="KW-0456">Lyase</keyword>
<dbReference type="InterPro" id="IPR033177">
    <property type="entry name" value="PSD-B"/>
</dbReference>
<keyword evidence="14" id="KW-1185">Reference proteome</keyword>
<evidence type="ECO:0000256" key="12">
    <source>
        <dbReference type="ARBA" id="ARBA00024326"/>
    </source>
</evidence>
<comment type="pathway">
    <text evidence="12">Phospholipid metabolism; phosphatidylethanolamine biosynthesis.</text>
</comment>
<proteinExistence type="predicted"/>
<name>A0ABQ1Q0S5_9BACI</name>
<dbReference type="PANTHER" id="PTHR10067">
    <property type="entry name" value="PHOSPHATIDYLSERINE DECARBOXYLASE"/>
    <property type="match status" value="1"/>
</dbReference>
<evidence type="ECO:0000256" key="3">
    <source>
        <dbReference type="ARBA" id="ARBA00012243"/>
    </source>
</evidence>
<comment type="pathway">
    <text evidence="2">Lipid metabolism.</text>
</comment>
<evidence type="ECO:0000256" key="5">
    <source>
        <dbReference type="ARBA" id="ARBA00022793"/>
    </source>
</evidence>
<keyword evidence="5" id="KW-0210">Decarboxylase</keyword>
<evidence type="ECO:0000256" key="2">
    <source>
        <dbReference type="ARBA" id="ARBA00005189"/>
    </source>
</evidence>
<evidence type="ECO:0000256" key="7">
    <source>
        <dbReference type="ARBA" id="ARBA00023145"/>
    </source>
</evidence>
<comment type="cofactor">
    <cofactor evidence="1">
        <name>pyruvate</name>
        <dbReference type="ChEBI" id="CHEBI:15361"/>
    </cofactor>
</comment>
<evidence type="ECO:0000256" key="9">
    <source>
        <dbReference type="ARBA" id="ARBA00023239"/>
    </source>
</evidence>
<keyword evidence="8" id="KW-0594">Phospholipid biosynthesis</keyword>
<dbReference type="NCBIfam" id="NF002853">
    <property type="entry name" value="PRK03140.1"/>
    <property type="match status" value="1"/>
</dbReference>
<evidence type="ECO:0000313" key="14">
    <source>
        <dbReference type="Proteomes" id="UP000642571"/>
    </source>
</evidence>
<keyword evidence="7" id="KW-0865">Zymogen</keyword>
<evidence type="ECO:0000256" key="4">
    <source>
        <dbReference type="ARBA" id="ARBA00022516"/>
    </source>
</evidence>
<keyword evidence="4" id="KW-0444">Lipid biosynthesis</keyword>
<dbReference type="NCBIfam" id="TIGR00163">
    <property type="entry name" value="PS_decarb"/>
    <property type="match status" value="1"/>
</dbReference>
<accession>A0ABQ1Q0S5</accession>
<evidence type="ECO:0000256" key="10">
    <source>
        <dbReference type="ARBA" id="ARBA00023264"/>
    </source>
</evidence>
<evidence type="ECO:0000313" key="13">
    <source>
        <dbReference type="EMBL" id="GGD09787.1"/>
    </source>
</evidence>
<comment type="caution">
    <text evidence="13">The sequence shown here is derived from an EMBL/GenBank/DDBJ whole genome shotgun (WGS) entry which is preliminary data.</text>
</comment>
<organism evidence="13 14">
    <name type="scientific">Pontibacillus salipaludis</name>
    <dbReference type="NCBI Taxonomy" id="1697394"/>
    <lineage>
        <taxon>Bacteria</taxon>
        <taxon>Bacillati</taxon>
        <taxon>Bacillota</taxon>
        <taxon>Bacilli</taxon>
        <taxon>Bacillales</taxon>
        <taxon>Bacillaceae</taxon>
        <taxon>Pontibacillus</taxon>
    </lineage>
</organism>
<keyword evidence="10" id="KW-1208">Phospholipid metabolism</keyword>
<dbReference type="PANTHER" id="PTHR10067:SF6">
    <property type="entry name" value="PHOSPHATIDYLSERINE DECARBOXYLASE PROENZYME, MITOCHONDRIAL"/>
    <property type="match status" value="1"/>
</dbReference>
<evidence type="ECO:0000256" key="6">
    <source>
        <dbReference type="ARBA" id="ARBA00023098"/>
    </source>
</evidence>
<dbReference type="EMBL" id="BMIN01000005">
    <property type="protein sequence ID" value="GGD09787.1"/>
    <property type="molecule type" value="Genomic_DNA"/>
</dbReference>
<keyword evidence="11" id="KW-0670">Pyruvate</keyword>
<evidence type="ECO:0000256" key="1">
    <source>
        <dbReference type="ARBA" id="ARBA00001928"/>
    </source>
</evidence>
<dbReference type="InterPro" id="IPR003817">
    <property type="entry name" value="PS_Dcarbxylase"/>
</dbReference>
<reference evidence="14" key="1">
    <citation type="journal article" date="2019" name="Int. J. Syst. Evol. Microbiol.">
        <title>The Global Catalogue of Microorganisms (GCM) 10K type strain sequencing project: providing services to taxonomists for standard genome sequencing and annotation.</title>
        <authorList>
            <consortium name="The Broad Institute Genomics Platform"/>
            <consortium name="The Broad Institute Genome Sequencing Center for Infectious Disease"/>
            <person name="Wu L."/>
            <person name="Ma J."/>
        </authorList>
    </citation>
    <scope>NUCLEOTIDE SEQUENCE [LARGE SCALE GENOMIC DNA]</scope>
    <source>
        <strain evidence="14">CGMCC 1.15353</strain>
    </source>
</reference>
<protein>
    <recommendedName>
        <fullName evidence="3">phosphatidylserine decarboxylase</fullName>
        <ecNumber evidence="3">4.1.1.65</ecNumber>
    </recommendedName>
</protein>
<dbReference type="EC" id="4.1.1.65" evidence="3"/>
<evidence type="ECO:0000256" key="8">
    <source>
        <dbReference type="ARBA" id="ARBA00023209"/>
    </source>
</evidence>
<dbReference type="Pfam" id="PF02666">
    <property type="entry name" value="PS_Dcarbxylase"/>
    <property type="match status" value="1"/>
</dbReference>
<sequence length="260" mass="29519">MKKQVYRGLIRLFNNNVIGSFLQKTSQTSISKWFIPIYAKWFKINEVEIEKHRKEFTSLEDFFIRKLKTDSRPVKGNENEFVSPVDARVEQFGQVMDSCIRVKGLTYSIEDLLKDQDMSARYKDGLFVVLYLSPADYHPIHAPAHAIVMKQYDLGGKSTPVNKLGLTLGKSPLSTNYRIVSDLKQEDGTWLAMVKVGAMWVNTIELTHPSSNVKKGEEVGYFSFGSTVILLFEKGKVELHPALKRSSSIRVGEPLAVKKN</sequence>
<dbReference type="Proteomes" id="UP000642571">
    <property type="component" value="Unassembled WGS sequence"/>
</dbReference>